<keyword evidence="2" id="KW-0131">Cell cycle</keyword>
<dbReference type="PANTHER" id="PTHR12634">
    <property type="entry name" value="SIT4 YEAST -ASSOCIATING PROTEIN-RELATED"/>
    <property type="match status" value="1"/>
</dbReference>
<evidence type="ECO:0000256" key="3">
    <source>
        <dbReference type="SAM" id="MobiDB-lite"/>
    </source>
</evidence>
<dbReference type="HOGENOM" id="CLU_003676_1_1_1"/>
<feature type="compositionally biased region" description="Acidic residues" evidence="3">
    <location>
        <begin position="922"/>
        <end position="932"/>
    </location>
</feature>
<feature type="compositionally biased region" description="Pro residues" evidence="3">
    <location>
        <begin position="556"/>
        <end position="565"/>
    </location>
</feature>
<sequence>MFWRFGGYANISTLDSILDKEGVTVEELLDESDLIQELKQQNSKLVEFLRDDTVLQKLLKYVVADTAAEVETTEDVAGKDNEVKTPNEKLEEAPKSPGISFFGKGKARARSQSVKKNDDGETEQDKQEAQRKKYAYVACEVLSSEVWSITEALLDQREHLREFWQYMRRPAPLDPLQAGYFTKVNEALLDKKTEEMLAFFKSLDGMVPAMVQHVDCPMVMDLLLKIISLEKHEGGQGIVDYLQTEGLIPLLLDYLSSSHSSATQTSAGDFLKAIITISANATTQDQSVIGPNELTRELVSEKCIKSLINEMLKGGNALTVGVGIIIEVIRKNNSDYDLDNQVGPEPKTSDPIYLGALLRLFAENVPNFMHLIRAPSSKKQDLKVAFGRSIEPLGFDRFKTCELMAELLHCSNMGLLNERGAEVEVRKRDAERERLKAEGKLATTKAPTSPSHDEFGSSVDSHGFHHAERPTDEDMAEREEDRRLEVQNAADEDGFEKVNAPDSADELPDEVTFDDLNEKIDQTTHGGLPLLERVEKPVPTSCENRSPVDADAMPRPLSPNKPPSPKKTGLHFDPPPTQAADSPTAAGVTDRIENLDVDEDTVMSEFGEELTKEEDDGPSELERELARSAEKPAPLNFAKKDSSASNDIQITQTEVAESKDIGESVATLQGQEAPTNGERAAYDTGIDGAPVVGDFLKMQLVEHHVVPTILDFFFRFPWNNFLHNVVYDVVQQVFNGTLDRGFNRTVAFNLFENVQPKNGKSSEDIGLVSGKDITDRILDGQKASDESQKNKGMRLGYMGHLTLIAEEVCKFGNRHPPEVLDQNIQDRVNREEWHAYVEGTLADTRDKDNAVLGGVRPENAIGVRAMGGMGGSMGAFSSNTSNTLASAGLSNNGTPQDTLALQEGTTGQSFEINSGVSGFGDGSDDDEEMEDEAIVRERERRAAFAEDEQVGELSFDVDMDYR</sequence>
<dbReference type="GO" id="GO:0005829">
    <property type="term" value="C:cytosol"/>
    <property type="evidence" value="ECO:0007669"/>
    <property type="project" value="TreeGrafter"/>
</dbReference>
<feature type="compositionally biased region" description="Basic and acidic residues" evidence="3">
    <location>
        <begin position="115"/>
        <end position="129"/>
    </location>
</feature>
<dbReference type="GO" id="GO:0019903">
    <property type="term" value="F:protein phosphatase binding"/>
    <property type="evidence" value="ECO:0007669"/>
    <property type="project" value="InterPro"/>
</dbReference>
<dbReference type="GO" id="GO:0019888">
    <property type="term" value="F:protein phosphatase regulator activity"/>
    <property type="evidence" value="ECO:0007669"/>
    <property type="project" value="TreeGrafter"/>
</dbReference>
<dbReference type="GO" id="GO:0005634">
    <property type="term" value="C:nucleus"/>
    <property type="evidence" value="ECO:0007669"/>
    <property type="project" value="TreeGrafter"/>
</dbReference>
<dbReference type="eggNOG" id="KOG2073">
    <property type="taxonomic scope" value="Eukaryota"/>
</dbReference>
<accession>N1PRM8</accession>
<feature type="compositionally biased region" description="Basic and acidic residues" evidence="3">
    <location>
        <begin position="76"/>
        <end position="94"/>
    </location>
</feature>
<feature type="region of interest" description="Disordered" evidence="3">
    <location>
        <begin position="426"/>
        <end position="508"/>
    </location>
</feature>
<organism evidence="4 5">
    <name type="scientific">Dothistroma septosporum (strain NZE10 / CBS 128990)</name>
    <name type="common">Red band needle blight fungus</name>
    <name type="synonym">Mycosphaerella pini</name>
    <dbReference type="NCBI Taxonomy" id="675120"/>
    <lineage>
        <taxon>Eukaryota</taxon>
        <taxon>Fungi</taxon>
        <taxon>Dikarya</taxon>
        <taxon>Ascomycota</taxon>
        <taxon>Pezizomycotina</taxon>
        <taxon>Dothideomycetes</taxon>
        <taxon>Dothideomycetidae</taxon>
        <taxon>Mycosphaerellales</taxon>
        <taxon>Mycosphaerellaceae</taxon>
        <taxon>Dothistroma</taxon>
    </lineage>
</organism>
<feature type="compositionally biased region" description="Acidic residues" evidence="3">
    <location>
        <begin position="607"/>
        <end position="619"/>
    </location>
</feature>
<dbReference type="STRING" id="675120.N1PRM8"/>
<dbReference type="InterPro" id="IPR007587">
    <property type="entry name" value="SAPS"/>
</dbReference>
<feature type="region of interest" description="Disordered" evidence="3">
    <location>
        <begin position="607"/>
        <end position="648"/>
    </location>
</feature>
<reference evidence="5" key="1">
    <citation type="journal article" date="2012" name="PLoS Genet.">
        <title>The genomes of the fungal plant pathogens Cladosporium fulvum and Dothistroma septosporum reveal adaptation to different hosts and lifestyles but also signatures of common ancestry.</title>
        <authorList>
            <person name="de Wit P.J.G.M."/>
            <person name="van der Burgt A."/>
            <person name="Oekmen B."/>
            <person name="Stergiopoulos I."/>
            <person name="Abd-Elsalam K.A."/>
            <person name="Aerts A.L."/>
            <person name="Bahkali A.H."/>
            <person name="Beenen H.G."/>
            <person name="Chettri P."/>
            <person name="Cox M.P."/>
            <person name="Datema E."/>
            <person name="de Vries R.P."/>
            <person name="Dhillon B."/>
            <person name="Ganley A.R."/>
            <person name="Griffiths S.A."/>
            <person name="Guo Y."/>
            <person name="Hamelin R.C."/>
            <person name="Henrissat B."/>
            <person name="Kabir M.S."/>
            <person name="Jashni M.K."/>
            <person name="Kema G."/>
            <person name="Klaubauf S."/>
            <person name="Lapidus A."/>
            <person name="Levasseur A."/>
            <person name="Lindquist E."/>
            <person name="Mehrabi R."/>
            <person name="Ohm R.A."/>
            <person name="Owen T.J."/>
            <person name="Salamov A."/>
            <person name="Schwelm A."/>
            <person name="Schijlen E."/>
            <person name="Sun H."/>
            <person name="van den Burg H.A."/>
            <person name="van Ham R.C.H.J."/>
            <person name="Zhang S."/>
            <person name="Goodwin S.B."/>
            <person name="Grigoriev I.V."/>
            <person name="Collemare J."/>
            <person name="Bradshaw R.E."/>
        </authorList>
    </citation>
    <scope>NUCLEOTIDE SEQUENCE [LARGE SCALE GENOMIC DNA]</scope>
    <source>
        <strain evidence="5">NZE10 / CBS 128990</strain>
    </source>
</reference>
<dbReference type="OrthoDB" id="295029at2759"/>
<protein>
    <recommendedName>
        <fullName evidence="6">Extragenic suppressor of kinetochore protein 1</fullName>
    </recommendedName>
</protein>
<evidence type="ECO:0000313" key="4">
    <source>
        <dbReference type="EMBL" id="EME45588.1"/>
    </source>
</evidence>
<dbReference type="OMA" id="HAYIACE"/>
<name>N1PRM8_DOTSN</name>
<dbReference type="PANTHER" id="PTHR12634:SF8">
    <property type="entry name" value="FIERY MOUNTAIN, ISOFORM D"/>
    <property type="match status" value="1"/>
</dbReference>
<dbReference type="Pfam" id="PF04499">
    <property type="entry name" value="SAPS"/>
    <property type="match status" value="1"/>
</dbReference>
<feature type="compositionally biased region" description="Basic and acidic residues" evidence="3">
    <location>
        <begin position="426"/>
        <end position="439"/>
    </location>
</feature>
<evidence type="ECO:0000313" key="5">
    <source>
        <dbReference type="Proteomes" id="UP000016933"/>
    </source>
</evidence>
<evidence type="ECO:0000256" key="1">
    <source>
        <dbReference type="ARBA" id="ARBA00006180"/>
    </source>
</evidence>
<evidence type="ECO:0008006" key="6">
    <source>
        <dbReference type="Google" id="ProtNLM"/>
    </source>
</evidence>
<evidence type="ECO:0000256" key="2">
    <source>
        <dbReference type="ARBA" id="ARBA00023306"/>
    </source>
</evidence>
<dbReference type="AlphaFoldDB" id="N1PRM8"/>
<proteinExistence type="inferred from homology"/>
<reference evidence="4 5" key="2">
    <citation type="journal article" date="2012" name="PLoS Pathog.">
        <title>Diverse lifestyles and strategies of plant pathogenesis encoded in the genomes of eighteen Dothideomycetes fungi.</title>
        <authorList>
            <person name="Ohm R.A."/>
            <person name="Feau N."/>
            <person name="Henrissat B."/>
            <person name="Schoch C.L."/>
            <person name="Horwitz B.A."/>
            <person name="Barry K.W."/>
            <person name="Condon B.J."/>
            <person name="Copeland A.C."/>
            <person name="Dhillon B."/>
            <person name="Glaser F."/>
            <person name="Hesse C.N."/>
            <person name="Kosti I."/>
            <person name="LaButti K."/>
            <person name="Lindquist E.A."/>
            <person name="Lucas S."/>
            <person name="Salamov A.A."/>
            <person name="Bradshaw R.E."/>
            <person name="Ciuffetti L."/>
            <person name="Hamelin R.C."/>
            <person name="Kema G.H.J."/>
            <person name="Lawrence C."/>
            <person name="Scott J.A."/>
            <person name="Spatafora J.W."/>
            <person name="Turgeon B.G."/>
            <person name="de Wit P.J.G.M."/>
            <person name="Zhong S."/>
            <person name="Goodwin S.B."/>
            <person name="Grigoriev I.V."/>
        </authorList>
    </citation>
    <scope>NUCLEOTIDE SEQUENCE [LARGE SCALE GENOMIC DNA]</scope>
    <source>
        <strain evidence="5">NZE10 / CBS 128990</strain>
    </source>
</reference>
<feature type="region of interest" description="Disordered" evidence="3">
    <location>
        <begin position="71"/>
        <end position="129"/>
    </location>
</feature>
<dbReference type="Proteomes" id="UP000016933">
    <property type="component" value="Unassembled WGS sequence"/>
</dbReference>
<comment type="similarity">
    <text evidence="1">Belongs to the SAPS family.</text>
</comment>
<feature type="compositionally biased region" description="Basic and acidic residues" evidence="3">
    <location>
        <begin position="462"/>
        <end position="472"/>
    </location>
</feature>
<feature type="region of interest" description="Disordered" evidence="3">
    <location>
        <begin position="909"/>
        <end position="932"/>
    </location>
</feature>
<feature type="region of interest" description="Disordered" evidence="3">
    <location>
        <begin position="522"/>
        <end position="587"/>
    </location>
</feature>
<gene>
    <name evidence="4" type="ORF">DOTSEDRAFT_43886</name>
</gene>
<feature type="compositionally biased region" description="Basic and acidic residues" evidence="3">
    <location>
        <begin position="620"/>
        <end position="630"/>
    </location>
</feature>
<keyword evidence="5" id="KW-1185">Reference proteome</keyword>
<dbReference type="EMBL" id="KB446538">
    <property type="protein sequence ID" value="EME45588.1"/>
    <property type="molecule type" value="Genomic_DNA"/>
</dbReference>